<organism evidence="4 5">
    <name type="scientific">Pseudobythopirellula maris</name>
    <dbReference type="NCBI Taxonomy" id="2527991"/>
    <lineage>
        <taxon>Bacteria</taxon>
        <taxon>Pseudomonadati</taxon>
        <taxon>Planctomycetota</taxon>
        <taxon>Planctomycetia</taxon>
        <taxon>Pirellulales</taxon>
        <taxon>Lacipirellulaceae</taxon>
        <taxon>Pseudobythopirellula</taxon>
    </lineage>
</organism>
<evidence type="ECO:0000256" key="2">
    <source>
        <dbReference type="ARBA" id="ARBA00022801"/>
    </source>
</evidence>
<dbReference type="GO" id="GO:0005975">
    <property type="term" value="P:carbohydrate metabolic process"/>
    <property type="evidence" value="ECO:0007669"/>
    <property type="project" value="InterPro"/>
</dbReference>
<dbReference type="InterPro" id="IPR011330">
    <property type="entry name" value="Glyco_hydro/deAcase_b/a-brl"/>
</dbReference>
<evidence type="ECO:0000313" key="5">
    <source>
        <dbReference type="Proteomes" id="UP000315440"/>
    </source>
</evidence>
<dbReference type="AlphaFoldDB" id="A0A5C5ZT61"/>
<dbReference type="Pfam" id="PF01522">
    <property type="entry name" value="Polysacc_deac_1"/>
    <property type="match status" value="1"/>
</dbReference>
<dbReference type="PANTHER" id="PTHR10587">
    <property type="entry name" value="GLYCOSYL TRANSFERASE-RELATED"/>
    <property type="match status" value="1"/>
</dbReference>
<proteinExistence type="predicted"/>
<dbReference type="SUPFAM" id="SSF88713">
    <property type="entry name" value="Glycoside hydrolase/deacetylase"/>
    <property type="match status" value="1"/>
</dbReference>
<evidence type="ECO:0000259" key="3">
    <source>
        <dbReference type="PROSITE" id="PS51677"/>
    </source>
</evidence>
<reference evidence="4 5" key="1">
    <citation type="submission" date="2019-02" db="EMBL/GenBank/DDBJ databases">
        <title>Deep-cultivation of Planctomycetes and their phenomic and genomic characterization uncovers novel biology.</title>
        <authorList>
            <person name="Wiegand S."/>
            <person name="Jogler M."/>
            <person name="Boedeker C."/>
            <person name="Pinto D."/>
            <person name="Vollmers J."/>
            <person name="Rivas-Marin E."/>
            <person name="Kohn T."/>
            <person name="Peeters S.H."/>
            <person name="Heuer A."/>
            <person name="Rast P."/>
            <person name="Oberbeckmann S."/>
            <person name="Bunk B."/>
            <person name="Jeske O."/>
            <person name="Meyerdierks A."/>
            <person name="Storesund J.E."/>
            <person name="Kallscheuer N."/>
            <person name="Luecker S."/>
            <person name="Lage O.M."/>
            <person name="Pohl T."/>
            <person name="Merkel B.J."/>
            <person name="Hornburger P."/>
            <person name="Mueller R.-W."/>
            <person name="Bruemmer F."/>
            <person name="Labrenz M."/>
            <person name="Spormann A.M."/>
            <person name="Op Den Camp H."/>
            <person name="Overmann J."/>
            <person name="Amann R."/>
            <person name="Jetten M.S.M."/>
            <person name="Mascher T."/>
            <person name="Medema M.H."/>
            <person name="Devos D.P."/>
            <person name="Kaster A.-K."/>
            <person name="Ovreas L."/>
            <person name="Rohde M."/>
            <person name="Galperin M.Y."/>
            <person name="Jogler C."/>
        </authorList>
    </citation>
    <scope>NUCLEOTIDE SEQUENCE [LARGE SCALE GENOMIC DNA]</scope>
    <source>
        <strain evidence="4 5">Mal64</strain>
    </source>
</reference>
<dbReference type="InterPro" id="IPR050248">
    <property type="entry name" value="Polysacc_deacetylase_ArnD"/>
</dbReference>
<dbReference type="EMBL" id="SJPQ01000001">
    <property type="protein sequence ID" value="TWT90235.1"/>
    <property type="molecule type" value="Genomic_DNA"/>
</dbReference>
<gene>
    <name evidence="4" type="primary">pgdA_2</name>
    <name evidence="4" type="ORF">Mal64_06190</name>
</gene>
<dbReference type="InterPro" id="IPR002509">
    <property type="entry name" value="NODB_dom"/>
</dbReference>
<dbReference type="RefSeq" id="WP_146396884.1">
    <property type="nucleotide sequence ID" value="NZ_SJPQ01000001.1"/>
</dbReference>
<dbReference type="OrthoDB" id="9763050at2"/>
<dbReference type="PROSITE" id="PS51677">
    <property type="entry name" value="NODB"/>
    <property type="match status" value="1"/>
</dbReference>
<name>A0A5C5ZT61_9BACT</name>
<dbReference type="EC" id="3.5.1.104" evidence="4"/>
<dbReference type="GO" id="GO:0016020">
    <property type="term" value="C:membrane"/>
    <property type="evidence" value="ECO:0007669"/>
    <property type="project" value="TreeGrafter"/>
</dbReference>
<dbReference type="Gene3D" id="3.20.20.370">
    <property type="entry name" value="Glycoside hydrolase/deacetylase"/>
    <property type="match status" value="1"/>
</dbReference>
<accession>A0A5C5ZT61</accession>
<feature type="domain" description="NodB homology" evidence="3">
    <location>
        <begin position="20"/>
        <end position="224"/>
    </location>
</feature>
<evidence type="ECO:0000256" key="1">
    <source>
        <dbReference type="ARBA" id="ARBA00022723"/>
    </source>
</evidence>
<comment type="caution">
    <text evidence="4">The sequence shown here is derived from an EMBL/GenBank/DDBJ whole genome shotgun (WGS) entry which is preliminary data.</text>
</comment>
<dbReference type="GO" id="GO:0046872">
    <property type="term" value="F:metal ion binding"/>
    <property type="evidence" value="ECO:0007669"/>
    <property type="project" value="UniProtKB-KW"/>
</dbReference>
<protein>
    <submittedName>
        <fullName evidence="4">Peptidoglycan-N-acetylglucosamine deacetylase</fullName>
        <ecNumber evidence="4">3.5.1.104</ecNumber>
    </submittedName>
</protein>
<dbReference type="Proteomes" id="UP000315440">
    <property type="component" value="Unassembled WGS sequence"/>
</dbReference>
<evidence type="ECO:0000313" key="4">
    <source>
        <dbReference type="EMBL" id="TWT90235.1"/>
    </source>
</evidence>
<dbReference type="CDD" id="cd10940">
    <property type="entry name" value="CE4_PuuE_HpPgdA_like_1"/>
    <property type="match status" value="1"/>
</dbReference>
<keyword evidence="2 4" id="KW-0378">Hydrolase</keyword>
<keyword evidence="1" id="KW-0479">Metal-binding</keyword>
<dbReference type="PANTHER" id="PTHR10587:SF133">
    <property type="entry name" value="CHITIN DEACETYLASE 1-RELATED"/>
    <property type="match status" value="1"/>
</dbReference>
<sequence>MPTPIASLSLDLDNLWAYLRSAGDPSWRDRPSYLAEVTPRVLDFLGEREMIASFFVVGDDLTRDEDARAVEAIAAAGHEIGNHSHSHLPWLDSLPIDEQREEVARGEEAIRAVTGASPAGFRAPGFAWSPELLGVLAERGYAYDASLFPTFVGPLARLYCKVSRIRSTDAERDGDAPPEQRFSSLRDALRPLRPHSVATPAGPIAVAPVTTFPLLRSPIHMTYLSFLAEKSPKLAMAYWRTALRACRLRGVAPSLLLHPLDFMGAGECPAMDRFPGMRLARDPKMRLLGGVLDALADGRRVTTIAQHVAAALPASPSHSVAAA</sequence>
<dbReference type="GO" id="GO:0016810">
    <property type="term" value="F:hydrolase activity, acting on carbon-nitrogen (but not peptide) bonds"/>
    <property type="evidence" value="ECO:0007669"/>
    <property type="project" value="InterPro"/>
</dbReference>
<keyword evidence="5" id="KW-1185">Reference proteome</keyword>